<proteinExistence type="predicted"/>
<reference evidence="1 2" key="1">
    <citation type="submission" date="2016-12" db="EMBL/GenBank/DDBJ databases">
        <title>Draft genome sequence of Fusarium oxysporum causing rot on Narcissus.</title>
        <authorList>
            <person name="Armitage A.D."/>
            <person name="Taylor A."/>
            <person name="Clarkson J.P."/>
            <person name="Harrison R.J."/>
            <person name="Jackson A.C."/>
        </authorList>
    </citation>
    <scope>NUCLEOTIDE SEQUENCE [LARGE SCALE GENOMIC DNA]</scope>
    <source>
        <strain evidence="1 2">N139</strain>
    </source>
</reference>
<dbReference type="Proteomes" id="UP000290540">
    <property type="component" value="Unassembled WGS sequence"/>
</dbReference>
<gene>
    <name evidence="1" type="ORF">BFJ63_vAg15216</name>
</gene>
<dbReference type="AlphaFoldDB" id="A0A4Q2VD17"/>
<dbReference type="EMBL" id="MQTW01000213">
    <property type="protein sequence ID" value="RYC81897.1"/>
    <property type="molecule type" value="Genomic_DNA"/>
</dbReference>
<protein>
    <submittedName>
        <fullName evidence="1">Uncharacterized protein</fullName>
    </submittedName>
</protein>
<evidence type="ECO:0000313" key="2">
    <source>
        <dbReference type="Proteomes" id="UP000290540"/>
    </source>
</evidence>
<comment type="caution">
    <text evidence="1">The sequence shown here is derived from an EMBL/GenBank/DDBJ whole genome shotgun (WGS) entry which is preliminary data.</text>
</comment>
<evidence type="ECO:0000313" key="1">
    <source>
        <dbReference type="EMBL" id="RYC81897.1"/>
    </source>
</evidence>
<organism evidence="1 2">
    <name type="scientific">Fusarium oxysporum f. sp. narcissi</name>
    <dbReference type="NCBI Taxonomy" id="451672"/>
    <lineage>
        <taxon>Eukaryota</taxon>
        <taxon>Fungi</taxon>
        <taxon>Dikarya</taxon>
        <taxon>Ascomycota</taxon>
        <taxon>Pezizomycotina</taxon>
        <taxon>Sordariomycetes</taxon>
        <taxon>Hypocreomycetidae</taxon>
        <taxon>Hypocreales</taxon>
        <taxon>Nectriaceae</taxon>
        <taxon>Fusarium</taxon>
        <taxon>Fusarium oxysporum species complex</taxon>
    </lineage>
</organism>
<name>A0A4Q2VD17_FUSOX</name>
<accession>A0A4Q2VD17</accession>
<sequence length="59" mass="6807">MASPRRPLPVCRGLDDTCSHPSSDRLVDVRGWIDAWCTDDESFMVWSTRKQLQSDLKKL</sequence>